<sequence length="38" mass="4738">MSVWQITSNQLSFELQIPEKSLDLFRDYLFHRFRELYS</sequence>
<dbReference type="EMBL" id="LAZR01051389">
    <property type="protein sequence ID" value="KKK85265.1"/>
    <property type="molecule type" value="Genomic_DNA"/>
</dbReference>
<proteinExistence type="predicted"/>
<organism evidence="1">
    <name type="scientific">marine sediment metagenome</name>
    <dbReference type="NCBI Taxonomy" id="412755"/>
    <lineage>
        <taxon>unclassified sequences</taxon>
        <taxon>metagenomes</taxon>
        <taxon>ecological metagenomes</taxon>
    </lineage>
</organism>
<reference evidence="1" key="1">
    <citation type="journal article" date="2015" name="Nature">
        <title>Complex archaea that bridge the gap between prokaryotes and eukaryotes.</title>
        <authorList>
            <person name="Spang A."/>
            <person name="Saw J.H."/>
            <person name="Jorgensen S.L."/>
            <person name="Zaremba-Niedzwiedzka K."/>
            <person name="Martijn J."/>
            <person name="Lind A.E."/>
            <person name="van Eijk R."/>
            <person name="Schleper C."/>
            <person name="Guy L."/>
            <person name="Ettema T.J."/>
        </authorList>
    </citation>
    <scope>NUCLEOTIDE SEQUENCE</scope>
</reference>
<evidence type="ECO:0000313" key="1">
    <source>
        <dbReference type="EMBL" id="KKK85265.1"/>
    </source>
</evidence>
<name>A0A0F8ZGX8_9ZZZZ</name>
<comment type="caution">
    <text evidence="1">The sequence shown here is derived from an EMBL/GenBank/DDBJ whole genome shotgun (WGS) entry which is preliminary data.</text>
</comment>
<dbReference type="AlphaFoldDB" id="A0A0F8ZGX8"/>
<protein>
    <submittedName>
        <fullName evidence="1">Uncharacterized protein</fullName>
    </submittedName>
</protein>
<feature type="non-terminal residue" evidence="1">
    <location>
        <position position="38"/>
    </location>
</feature>
<accession>A0A0F8ZGX8</accession>
<gene>
    <name evidence="1" type="ORF">LCGC14_2775010</name>
</gene>